<dbReference type="EMBL" id="JBHUDO010000002">
    <property type="protein sequence ID" value="MFD1645676.1"/>
    <property type="molecule type" value="Genomic_DNA"/>
</dbReference>
<gene>
    <name evidence="3" type="ORF">ACFSBL_08280</name>
</gene>
<evidence type="ECO:0000313" key="4">
    <source>
        <dbReference type="Proteomes" id="UP001597034"/>
    </source>
</evidence>
<dbReference type="InterPro" id="IPR036938">
    <property type="entry name" value="PAP2/HPO_sf"/>
</dbReference>
<protein>
    <submittedName>
        <fullName evidence="3">Phosphatase PAP2 family protein</fullName>
    </submittedName>
</protein>
<feature type="transmembrane region" description="Helical" evidence="1">
    <location>
        <begin position="12"/>
        <end position="34"/>
    </location>
</feature>
<organism evidence="3 4">
    <name type="scientific">Haloarchaeobius litoreus</name>
    <dbReference type="NCBI Taxonomy" id="755306"/>
    <lineage>
        <taxon>Archaea</taxon>
        <taxon>Methanobacteriati</taxon>
        <taxon>Methanobacteriota</taxon>
        <taxon>Stenosarchaea group</taxon>
        <taxon>Halobacteria</taxon>
        <taxon>Halobacteriales</taxon>
        <taxon>Halorubellaceae</taxon>
        <taxon>Haloarchaeobius</taxon>
    </lineage>
</organism>
<comment type="caution">
    <text evidence="3">The sequence shown here is derived from an EMBL/GenBank/DDBJ whole genome shotgun (WGS) entry which is preliminary data.</text>
</comment>
<dbReference type="AlphaFoldDB" id="A0ABD6DLJ7"/>
<dbReference type="InterPro" id="IPR026841">
    <property type="entry name" value="Aur1/Ipt1"/>
</dbReference>
<evidence type="ECO:0000313" key="3">
    <source>
        <dbReference type="EMBL" id="MFD1645676.1"/>
    </source>
</evidence>
<dbReference type="SUPFAM" id="SSF48317">
    <property type="entry name" value="Acid phosphatase/Vanadium-dependent haloperoxidase"/>
    <property type="match status" value="1"/>
</dbReference>
<dbReference type="GO" id="GO:0016020">
    <property type="term" value="C:membrane"/>
    <property type="evidence" value="ECO:0007669"/>
    <property type="project" value="UniProtKB-SubCell"/>
</dbReference>
<feature type="transmembrane region" description="Helical" evidence="1">
    <location>
        <begin position="55"/>
        <end position="82"/>
    </location>
</feature>
<feature type="transmembrane region" description="Helical" evidence="1">
    <location>
        <begin position="102"/>
        <end position="123"/>
    </location>
</feature>
<proteinExistence type="predicted"/>
<keyword evidence="1" id="KW-0472">Membrane</keyword>
<sequence>MEQLLPSISFGTLFTLIVAVPTLVVFAVGFTLFVPGASPREFARELVRTDWKYLGVAWVVTQGVNTMAGTFHSGAAYTAVIYDLEGTAVLAFQAFTWEPLTYFMAFVYLIGFPFLTLFTYFKLKVHDREQARRYCAGYALLVLLALPYFLAFPVAVTSEYLGQTARGDPVMRALLYDLHPIVSEGITSTDTLVKAFPSLHTGISAMAALYARETDRPYAWLAGILTVLIMFSTFYLGVHWLSDAAFALVLVGIAYYISQRMPDPAVYEARVARLLPIGGEDTDARGQRAD</sequence>
<feature type="transmembrane region" description="Helical" evidence="1">
    <location>
        <begin position="135"/>
        <end position="156"/>
    </location>
</feature>
<feature type="domain" description="Inositolphosphotransferase Aur1/Ipt1" evidence="2">
    <location>
        <begin position="97"/>
        <end position="257"/>
    </location>
</feature>
<evidence type="ECO:0000259" key="2">
    <source>
        <dbReference type="Pfam" id="PF14378"/>
    </source>
</evidence>
<dbReference type="RefSeq" id="WP_256398808.1">
    <property type="nucleotide sequence ID" value="NZ_JANHJR010000001.1"/>
</dbReference>
<reference evidence="3 4" key="1">
    <citation type="journal article" date="2019" name="Int. J. Syst. Evol. Microbiol.">
        <title>The Global Catalogue of Microorganisms (GCM) 10K type strain sequencing project: providing services to taxonomists for standard genome sequencing and annotation.</title>
        <authorList>
            <consortium name="The Broad Institute Genomics Platform"/>
            <consortium name="The Broad Institute Genome Sequencing Center for Infectious Disease"/>
            <person name="Wu L."/>
            <person name="Ma J."/>
        </authorList>
    </citation>
    <scope>NUCLEOTIDE SEQUENCE [LARGE SCALE GENOMIC DNA]</scope>
    <source>
        <strain evidence="3 4">CGMCC 1.10390</strain>
    </source>
</reference>
<keyword evidence="4" id="KW-1185">Reference proteome</keyword>
<evidence type="ECO:0000256" key="1">
    <source>
        <dbReference type="SAM" id="Phobius"/>
    </source>
</evidence>
<dbReference type="Pfam" id="PF14378">
    <property type="entry name" value="PAP2_3"/>
    <property type="match status" value="1"/>
</dbReference>
<name>A0ABD6DLJ7_9EURY</name>
<keyword evidence="1" id="KW-0812">Transmembrane</keyword>
<dbReference type="Gene3D" id="1.20.144.10">
    <property type="entry name" value="Phosphatidic acid phosphatase type 2/haloperoxidase"/>
    <property type="match status" value="1"/>
</dbReference>
<feature type="transmembrane region" description="Helical" evidence="1">
    <location>
        <begin position="218"/>
        <end position="234"/>
    </location>
</feature>
<dbReference type="Proteomes" id="UP001597034">
    <property type="component" value="Unassembled WGS sequence"/>
</dbReference>
<keyword evidence="1" id="KW-1133">Transmembrane helix</keyword>
<accession>A0ABD6DLJ7</accession>